<dbReference type="AlphaFoldDB" id="A0A1T5B0I4"/>
<dbReference type="CDD" id="cd10787">
    <property type="entry name" value="LamB_YcsF_like"/>
    <property type="match status" value="1"/>
</dbReference>
<proteinExistence type="predicted"/>
<dbReference type="PANTHER" id="PTHR30292:SF0">
    <property type="entry name" value="5-OXOPROLINASE SUBUNIT A"/>
    <property type="match status" value="1"/>
</dbReference>
<dbReference type="PANTHER" id="PTHR30292">
    <property type="entry name" value="UNCHARACTERIZED PROTEIN YBGL-RELATED"/>
    <property type="match status" value="1"/>
</dbReference>
<dbReference type="InterPro" id="IPR005501">
    <property type="entry name" value="LamB/YcsF/PxpA-like"/>
</dbReference>
<reference evidence="1 2" key="1">
    <citation type="submission" date="2017-02" db="EMBL/GenBank/DDBJ databases">
        <authorList>
            <person name="Peterson S.W."/>
        </authorList>
    </citation>
    <scope>NUCLEOTIDE SEQUENCE [LARGE SCALE GENOMIC DNA]</scope>
    <source>
        <strain evidence="1 2">DSM 22899</strain>
    </source>
</reference>
<protein>
    <submittedName>
        <fullName evidence="1">UPF0271 protein</fullName>
    </submittedName>
</protein>
<dbReference type="Pfam" id="PF03746">
    <property type="entry name" value="LamB_YcsF"/>
    <property type="match status" value="1"/>
</dbReference>
<dbReference type="STRING" id="623280.SAMN05660226_01231"/>
<sequence>MTTIDLNCDIGETPGSQSNVMDELLLAYASSANIACGFHAGDPLRMQLTVQQALLRGVAIGAHPGLPDVDNFGRQERPISPDEVYQITLYQIGALSGFTKAAGATLHHVKPHGALYNMAARDINLAEALVSAIYEFDSNLVLYALAGSAMVDAAQTKGIRVATEGFMDRTYEADGSLTPRSRPGALITDTLQALKQAFTLLEKVDTLCIHGDTPHAIALARVVYHAFLQDGIAVKAPFVS</sequence>
<dbReference type="EMBL" id="FUYS01000002">
    <property type="protein sequence ID" value="SKB40752.1"/>
    <property type="molecule type" value="Genomic_DNA"/>
</dbReference>
<dbReference type="OrthoDB" id="9773478at2"/>
<dbReference type="GO" id="GO:0005975">
    <property type="term" value="P:carbohydrate metabolic process"/>
    <property type="evidence" value="ECO:0007669"/>
    <property type="project" value="InterPro"/>
</dbReference>
<gene>
    <name evidence="1" type="ORF">SAMN05660226_01231</name>
</gene>
<dbReference type="Gene3D" id="3.20.20.370">
    <property type="entry name" value="Glycoside hydrolase/deacetylase"/>
    <property type="match status" value="1"/>
</dbReference>
<accession>A0A1T5B0I4</accession>
<dbReference type="RefSeq" id="WP_079715904.1">
    <property type="nucleotide sequence ID" value="NZ_FUYS01000002.1"/>
</dbReference>
<dbReference type="Proteomes" id="UP000190541">
    <property type="component" value="Unassembled WGS sequence"/>
</dbReference>
<name>A0A1T5B0I4_9SPHI</name>
<keyword evidence="2" id="KW-1185">Reference proteome</keyword>
<evidence type="ECO:0000313" key="1">
    <source>
        <dbReference type="EMBL" id="SKB40752.1"/>
    </source>
</evidence>
<dbReference type="NCBIfam" id="NF003814">
    <property type="entry name" value="PRK05406.1-3"/>
    <property type="match status" value="1"/>
</dbReference>
<dbReference type="InterPro" id="IPR011330">
    <property type="entry name" value="Glyco_hydro/deAcase_b/a-brl"/>
</dbReference>
<organism evidence="1 2">
    <name type="scientific">Parapedobacter luteus</name>
    <dbReference type="NCBI Taxonomy" id="623280"/>
    <lineage>
        <taxon>Bacteria</taxon>
        <taxon>Pseudomonadati</taxon>
        <taxon>Bacteroidota</taxon>
        <taxon>Sphingobacteriia</taxon>
        <taxon>Sphingobacteriales</taxon>
        <taxon>Sphingobacteriaceae</taxon>
        <taxon>Parapedobacter</taxon>
    </lineage>
</organism>
<evidence type="ECO:0000313" key="2">
    <source>
        <dbReference type="Proteomes" id="UP000190541"/>
    </source>
</evidence>
<dbReference type="SUPFAM" id="SSF88713">
    <property type="entry name" value="Glycoside hydrolase/deacetylase"/>
    <property type="match status" value="1"/>
</dbReference>